<proteinExistence type="predicted"/>
<evidence type="ECO:0000313" key="1">
    <source>
        <dbReference type="EMBL" id="GIX96214.1"/>
    </source>
</evidence>
<keyword evidence="2" id="KW-1185">Reference proteome</keyword>
<dbReference type="AlphaFoldDB" id="A0AAV4PHW8"/>
<organism evidence="1 2">
    <name type="scientific">Caerostris darwini</name>
    <dbReference type="NCBI Taxonomy" id="1538125"/>
    <lineage>
        <taxon>Eukaryota</taxon>
        <taxon>Metazoa</taxon>
        <taxon>Ecdysozoa</taxon>
        <taxon>Arthropoda</taxon>
        <taxon>Chelicerata</taxon>
        <taxon>Arachnida</taxon>
        <taxon>Araneae</taxon>
        <taxon>Araneomorphae</taxon>
        <taxon>Entelegynae</taxon>
        <taxon>Araneoidea</taxon>
        <taxon>Araneidae</taxon>
        <taxon>Caerostris</taxon>
    </lineage>
</organism>
<accession>A0AAV4PHW8</accession>
<reference evidence="1 2" key="1">
    <citation type="submission" date="2021-06" db="EMBL/GenBank/DDBJ databases">
        <title>Caerostris darwini draft genome.</title>
        <authorList>
            <person name="Kono N."/>
            <person name="Arakawa K."/>
        </authorList>
    </citation>
    <scope>NUCLEOTIDE SEQUENCE [LARGE SCALE GENOMIC DNA]</scope>
</reference>
<comment type="caution">
    <text evidence="1">The sequence shown here is derived from an EMBL/GenBank/DDBJ whole genome shotgun (WGS) entry which is preliminary data.</text>
</comment>
<sequence>MHVDCSSLVDVGLAVCKCIDIYRTSVGLYKTLDPVELAGCLVKRIHTIHQFKRTSLHNDSFQYCPQTTHVSGIALSHPMQGSGLNLPYDSTVGARGSSPRVFVRKTSLSGDYYPPVPHTILKKDGGDTAL</sequence>
<name>A0AAV4PHW8_9ARAC</name>
<protein>
    <submittedName>
        <fullName evidence="1">Uncharacterized protein</fullName>
    </submittedName>
</protein>
<dbReference type="Proteomes" id="UP001054837">
    <property type="component" value="Unassembled WGS sequence"/>
</dbReference>
<evidence type="ECO:0000313" key="2">
    <source>
        <dbReference type="Proteomes" id="UP001054837"/>
    </source>
</evidence>
<gene>
    <name evidence="1" type="ORF">CDAR_70411</name>
</gene>
<dbReference type="EMBL" id="BPLQ01002877">
    <property type="protein sequence ID" value="GIX96214.1"/>
    <property type="molecule type" value="Genomic_DNA"/>
</dbReference>